<dbReference type="CDD" id="cd04508">
    <property type="entry name" value="Tudor_SF"/>
    <property type="match status" value="1"/>
</dbReference>
<dbReference type="EMBL" id="OX395134">
    <property type="protein sequence ID" value="CAI5783597.1"/>
    <property type="molecule type" value="Genomic_DNA"/>
</dbReference>
<sequence>MGRRLRSPLDQLHPDFAVAEPPGCANVPRSFVPGNQVFARNYVGDIPWVPATVVGVTGPRSYQVALKDGRLWRRHIDQLRRRVGDLDTTVVPPTALVAPEETLTDVLQAGDGPSHSGHPGALGALQASPPDPGPCLGGPPPAKQDEAQIQLQYDQCNPAEDLGGRAERGQGGERRTEKALLAPAGESPYGSPKPWHPPPASQYDSSSAGPGLLLPEAERR</sequence>
<reference evidence="2" key="1">
    <citation type="submission" date="2022-12" db="EMBL/GenBank/DDBJ databases">
        <authorList>
            <person name="Alioto T."/>
            <person name="Alioto T."/>
            <person name="Gomez Garrido J."/>
        </authorList>
    </citation>
    <scope>NUCLEOTIDE SEQUENCE</scope>
</reference>
<protein>
    <submittedName>
        <fullName evidence="2">Uncharacterized protein</fullName>
    </submittedName>
</protein>
<evidence type="ECO:0000313" key="3">
    <source>
        <dbReference type="Proteomes" id="UP001178461"/>
    </source>
</evidence>
<evidence type="ECO:0000313" key="2">
    <source>
        <dbReference type="EMBL" id="CAI5783597.1"/>
    </source>
</evidence>
<organism evidence="2 3">
    <name type="scientific">Podarcis lilfordi</name>
    <name type="common">Lilford's wall lizard</name>
    <dbReference type="NCBI Taxonomy" id="74358"/>
    <lineage>
        <taxon>Eukaryota</taxon>
        <taxon>Metazoa</taxon>
        <taxon>Chordata</taxon>
        <taxon>Craniata</taxon>
        <taxon>Vertebrata</taxon>
        <taxon>Euteleostomi</taxon>
        <taxon>Lepidosauria</taxon>
        <taxon>Squamata</taxon>
        <taxon>Bifurcata</taxon>
        <taxon>Unidentata</taxon>
        <taxon>Episquamata</taxon>
        <taxon>Laterata</taxon>
        <taxon>Lacertibaenia</taxon>
        <taxon>Lacertidae</taxon>
        <taxon>Podarcis</taxon>
    </lineage>
</organism>
<feature type="region of interest" description="Disordered" evidence="1">
    <location>
        <begin position="107"/>
        <end position="220"/>
    </location>
</feature>
<dbReference type="Proteomes" id="UP001178461">
    <property type="component" value="Chromosome 9"/>
</dbReference>
<proteinExistence type="predicted"/>
<keyword evidence="3" id="KW-1185">Reference proteome</keyword>
<feature type="compositionally biased region" description="Pro residues" evidence="1">
    <location>
        <begin position="129"/>
        <end position="142"/>
    </location>
</feature>
<gene>
    <name evidence="2" type="ORF">PODLI_1B030023</name>
</gene>
<name>A0AA35KU13_9SAUR</name>
<dbReference type="AlphaFoldDB" id="A0AA35KU13"/>
<evidence type="ECO:0000256" key="1">
    <source>
        <dbReference type="SAM" id="MobiDB-lite"/>
    </source>
</evidence>
<accession>A0AA35KU13</accession>
<feature type="compositionally biased region" description="Basic and acidic residues" evidence="1">
    <location>
        <begin position="162"/>
        <end position="178"/>
    </location>
</feature>